<reference evidence="1" key="1">
    <citation type="submission" date="2014-09" db="EMBL/GenBank/DDBJ databases">
        <authorList>
            <person name="Magalhaes I.L.F."/>
            <person name="Oliveira U."/>
            <person name="Santos F.R."/>
            <person name="Vidigal T.H.D.A."/>
            <person name="Brescovit A.D."/>
            <person name="Santos A.J."/>
        </authorList>
    </citation>
    <scope>NUCLEOTIDE SEQUENCE</scope>
    <source>
        <tissue evidence="1">Shoot tissue taken approximately 20 cm above the soil surface</tissue>
    </source>
</reference>
<evidence type="ECO:0000313" key="1">
    <source>
        <dbReference type="EMBL" id="JAD41694.1"/>
    </source>
</evidence>
<protein>
    <submittedName>
        <fullName evidence="1">Uncharacterized protein</fullName>
    </submittedName>
</protein>
<dbReference type="EMBL" id="GBRH01256201">
    <property type="protein sequence ID" value="JAD41694.1"/>
    <property type="molecule type" value="Transcribed_RNA"/>
</dbReference>
<reference evidence="1" key="2">
    <citation type="journal article" date="2015" name="Data Brief">
        <title>Shoot transcriptome of the giant reed, Arundo donax.</title>
        <authorList>
            <person name="Barrero R.A."/>
            <person name="Guerrero F.D."/>
            <person name="Moolhuijzen P."/>
            <person name="Goolsby J.A."/>
            <person name="Tidwell J."/>
            <person name="Bellgard S.E."/>
            <person name="Bellgard M.I."/>
        </authorList>
    </citation>
    <scope>NUCLEOTIDE SEQUENCE</scope>
    <source>
        <tissue evidence="1">Shoot tissue taken approximately 20 cm above the soil surface</tissue>
    </source>
</reference>
<sequence length="39" mass="4311">MELIFQCPVHFVRTQGGEQCSRHLKETRWNAHAAGGGAS</sequence>
<accession>A0A0A8ZQK8</accession>
<organism evidence="1">
    <name type="scientific">Arundo donax</name>
    <name type="common">Giant reed</name>
    <name type="synonym">Donax arundinaceus</name>
    <dbReference type="NCBI Taxonomy" id="35708"/>
    <lineage>
        <taxon>Eukaryota</taxon>
        <taxon>Viridiplantae</taxon>
        <taxon>Streptophyta</taxon>
        <taxon>Embryophyta</taxon>
        <taxon>Tracheophyta</taxon>
        <taxon>Spermatophyta</taxon>
        <taxon>Magnoliopsida</taxon>
        <taxon>Liliopsida</taxon>
        <taxon>Poales</taxon>
        <taxon>Poaceae</taxon>
        <taxon>PACMAD clade</taxon>
        <taxon>Arundinoideae</taxon>
        <taxon>Arundineae</taxon>
        <taxon>Arundo</taxon>
    </lineage>
</organism>
<dbReference type="AlphaFoldDB" id="A0A0A8ZQK8"/>
<name>A0A0A8ZQK8_ARUDO</name>
<proteinExistence type="predicted"/>